<dbReference type="Proteomes" id="UP000050297">
    <property type="component" value="Unassembled WGS sequence"/>
</dbReference>
<dbReference type="EMBL" id="LJPM01000448">
    <property type="protein sequence ID" value="KPW14654.1"/>
    <property type="molecule type" value="Genomic_DNA"/>
</dbReference>
<dbReference type="Pfam" id="PF18862">
    <property type="entry name" value="ApeA_NTD1"/>
    <property type="match status" value="1"/>
</dbReference>
<evidence type="ECO:0000313" key="2">
    <source>
        <dbReference type="EMBL" id="KPW14654.1"/>
    </source>
</evidence>
<proteinExistence type="predicted"/>
<accession>A0A0N8QBQ6</accession>
<feature type="domain" description="ApeA N-terminal" evidence="1">
    <location>
        <begin position="56"/>
        <end position="253"/>
    </location>
</feature>
<evidence type="ECO:0000313" key="3">
    <source>
        <dbReference type="Proteomes" id="UP000050297"/>
    </source>
</evidence>
<protein>
    <recommendedName>
        <fullName evidence="1">ApeA N-terminal domain-containing protein</fullName>
    </recommendedName>
</protein>
<reference evidence="2 3" key="1">
    <citation type="submission" date="2015-09" db="EMBL/GenBank/DDBJ databases">
        <title>Genome announcement of multiple Pseudomonas syringae strains.</title>
        <authorList>
            <person name="Thakur S."/>
            <person name="Wang P.W."/>
            <person name="Gong Y."/>
            <person name="Weir B.S."/>
            <person name="Guttman D.S."/>
        </authorList>
    </citation>
    <scope>NUCLEOTIDE SEQUENCE [LARGE SCALE GENOMIC DNA]</scope>
    <source>
        <strain evidence="2 3">ICMP2802</strain>
    </source>
</reference>
<comment type="caution">
    <text evidence="2">The sequence shown here is derived from an EMBL/GenBank/DDBJ whole genome shotgun (WGS) entry which is preliminary data.</text>
</comment>
<name>A0A0N8QBQ6_PSESX</name>
<evidence type="ECO:0000259" key="1">
    <source>
        <dbReference type="Pfam" id="PF18862"/>
    </source>
</evidence>
<dbReference type="InterPro" id="IPR041223">
    <property type="entry name" value="ApeA_NTD"/>
</dbReference>
<gene>
    <name evidence="2" type="ORF">ALO91_01078</name>
</gene>
<dbReference type="PATRIC" id="fig|199198.5.peg.1553"/>
<sequence>MMINELCFSKDYEYAVEMYDNQNELLGSGILKFGAGTFVRVEIDGFFSIHALDEESNLTAKTESGDIFTLIDCSLEYFTIYADIIVCGKVDSGVDSITVRYSNISEWFLYDQHVCSKPGESIIWRDPPPPIKATVRTPLDSFHINSDIDSSVQIKSEKRVIREYVHFTFTKDDKPFAFSEILEKPSQLASLLSILIAYPISITRIWVADANRQYMPTYFPAVEKPKRTFQKNQFWRYSLIRRKTLDAHWPDLLARYYNSPYRETIWARLAGMRRYKGFWEYRVLGYVTLLDSYTDVISRIDAPPLKTDRKSERAAVLQQLKKLKPPLSDVQFTKIDNILTNSLPDKQIQRTFKEKYDYVMSKTDLEITKIINITESDFKIIKGARDAIAHNNALELERYPYAEIYPIVGKVALLLTFMALNEFGISITDFVRSLRSTSNELRDSEALDMNHLEKILHPEYFFRVSEALFEQISNFKQERLHPVFTQNSSGEISYSKEQTLIYRQWINSRPKKSRPAWDVLGIDKDCITTIEKMHVEFEDKVIALTFAHIIQT</sequence>
<organism evidence="2 3">
    <name type="scientific">Pseudomonas syringae pv. aceris</name>
    <dbReference type="NCBI Taxonomy" id="199198"/>
    <lineage>
        <taxon>Bacteria</taxon>
        <taxon>Pseudomonadati</taxon>
        <taxon>Pseudomonadota</taxon>
        <taxon>Gammaproteobacteria</taxon>
        <taxon>Pseudomonadales</taxon>
        <taxon>Pseudomonadaceae</taxon>
        <taxon>Pseudomonas</taxon>
        <taxon>Pseudomonas syringae</taxon>
    </lineage>
</organism>
<dbReference type="AlphaFoldDB" id="A0A0N8QBQ6"/>